<dbReference type="PROSITE" id="PS50975">
    <property type="entry name" value="ATP_GRASP"/>
    <property type="match status" value="1"/>
</dbReference>
<evidence type="ECO:0000259" key="7">
    <source>
        <dbReference type="PROSITE" id="PS50975"/>
    </source>
</evidence>
<evidence type="ECO:0000313" key="9">
    <source>
        <dbReference type="EMBL" id="KPJ54227.1"/>
    </source>
</evidence>
<dbReference type="GO" id="GO:0005524">
    <property type="term" value="F:ATP binding"/>
    <property type="evidence" value="ECO:0007669"/>
    <property type="project" value="UniProtKB-UniRule"/>
</dbReference>
<evidence type="ECO:0000256" key="3">
    <source>
        <dbReference type="ARBA" id="ARBA00022840"/>
    </source>
</evidence>
<dbReference type="Pfam" id="PF02785">
    <property type="entry name" value="Biotin_carb_C"/>
    <property type="match status" value="1"/>
</dbReference>
<keyword evidence="1 9" id="KW-0436">Ligase</keyword>
<dbReference type="InterPro" id="IPR011764">
    <property type="entry name" value="Biotin_carboxylation_dom"/>
</dbReference>
<evidence type="ECO:0000256" key="5">
    <source>
        <dbReference type="PROSITE-ProRule" id="PRU00409"/>
    </source>
</evidence>
<evidence type="ECO:0000259" key="8">
    <source>
        <dbReference type="PROSITE" id="PS50979"/>
    </source>
</evidence>
<dbReference type="GO" id="GO:0046872">
    <property type="term" value="F:metal ion binding"/>
    <property type="evidence" value="ECO:0007669"/>
    <property type="project" value="InterPro"/>
</dbReference>
<dbReference type="SUPFAM" id="SSF51246">
    <property type="entry name" value="Rudiment single hybrid motif"/>
    <property type="match status" value="1"/>
</dbReference>
<dbReference type="EMBL" id="LIZS01000005">
    <property type="protein sequence ID" value="KPJ54227.1"/>
    <property type="molecule type" value="Genomic_DNA"/>
</dbReference>
<name>A0A0S7WW51_UNCT6</name>
<dbReference type="Proteomes" id="UP000052008">
    <property type="component" value="Unassembled WGS sequence"/>
</dbReference>
<dbReference type="SUPFAM" id="SSF52440">
    <property type="entry name" value="PreATP-grasp domain"/>
    <property type="match status" value="1"/>
</dbReference>
<proteinExistence type="predicted"/>
<dbReference type="FunFam" id="3.40.50.20:FF:000010">
    <property type="entry name" value="Propionyl-CoA carboxylase subunit alpha"/>
    <property type="match status" value="1"/>
</dbReference>
<dbReference type="InterPro" id="IPR005481">
    <property type="entry name" value="BC-like_N"/>
</dbReference>
<keyword evidence="9" id="KW-0670">Pyruvate</keyword>
<dbReference type="SUPFAM" id="SSF56059">
    <property type="entry name" value="Glutathione synthetase ATP-binding domain-like"/>
    <property type="match status" value="1"/>
</dbReference>
<dbReference type="FunFam" id="3.30.470.20:FF:000028">
    <property type="entry name" value="Methylcrotonoyl-CoA carboxylase subunit alpha, mitochondrial"/>
    <property type="match status" value="1"/>
</dbReference>
<feature type="region of interest" description="Disordered" evidence="6">
    <location>
        <begin position="479"/>
        <end position="506"/>
    </location>
</feature>
<feature type="domain" description="ATP-grasp" evidence="7">
    <location>
        <begin position="120"/>
        <end position="317"/>
    </location>
</feature>
<dbReference type="InterPro" id="IPR050856">
    <property type="entry name" value="Biotin_carboxylase_complex"/>
</dbReference>
<evidence type="ECO:0000313" key="10">
    <source>
        <dbReference type="Proteomes" id="UP000052008"/>
    </source>
</evidence>
<dbReference type="Pfam" id="PF00289">
    <property type="entry name" value="Biotin_carb_N"/>
    <property type="match status" value="1"/>
</dbReference>
<evidence type="ECO:0000256" key="2">
    <source>
        <dbReference type="ARBA" id="ARBA00022741"/>
    </source>
</evidence>
<dbReference type="AlphaFoldDB" id="A0A0S7WW51"/>
<keyword evidence="2 5" id="KW-0547">Nucleotide-binding</keyword>
<protein>
    <submittedName>
        <fullName evidence="9">Pyruvate carboxylase subunit A</fullName>
        <ecNumber evidence="9">6.4.1.1</ecNumber>
    </submittedName>
</protein>
<dbReference type="Gene3D" id="3.30.470.20">
    <property type="entry name" value="ATP-grasp fold, B domain"/>
    <property type="match status" value="1"/>
</dbReference>
<dbReference type="PANTHER" id="PTHR18866">
    <property type="entry name" value="CARBOXYLASE:PYRUVATE/ACETYL-COA/PROPIONYL-COA CARBOXYLASE"/>
    <property type="match status" value="1"/>
</dbReference>
<reference evidence="9 10" key="1">
    <citation type="journal article" date="2015" name="Microbiome">
        <title>Genomic resolution of linkages in carbon, nitrogen, and sulfur cycling among widespread estuary sediment bacteria.</title>
        <authorList>
            <person name="Baker B.J."/>
            <person name="Lazar C.S."/>
            <person name="Teske A.P."/>
            <person name="Dick G.J."/>
        </authorList>
    </citation>
    <scope>NUCLEOTIDE SEQUENCE [LARGE SCALE GENOMIC DNA]</scope>
    <source>
        <strain evidence="9">DG_24</strain>
    </source>
</reference>
<dbReference type="PANTHER" id="PTHR18866:SF33">
    <property type="entry name" value="METHYLCROTONOYL-COA CARBOXYLASE SUBUNIT ALPHA, MITOCHONDRIAL-RELATED"/>
    <property type="match status" value="1"/>
</dbReference>
<dbReference type="PROSITE" id="PS00867">
    <property type="entry name" value="CPSASE_2"/>
    <property type="match status" value="1"/>
</dbReference>
<dbReference type="PROSITE" id="PS00866">
    <property type="entry name" value="CPSASE_1"/>
    <property type="match status" value="1"/>
</dbReference>
<dbReference type="FunFam" id="3.30.1490.20:FF:000003">
    <property type="entry name" value="acetyl-CoA carboxylase isoform X1"/>
    <property type="match status" value="1"/>
</dbReference>
<evidence type="ECO:0000256" key="1">
    <source>
        <dbReference type="ARBA" id="ARBA00022598"/>
    </source>
</evidence>
<keyword evidence="4" id="KW-0092">Biotin</keyword>
<organism evidence="9 10">
    <name type="scientific">candidate division TA06 bacterium DG_24</name>
    <dbReference type="NCBI Taxonomy" id="1703770"/>
    <lineage>
        <taxon>Bacteria</taxon>
        <taxon>Bacteria division TA06</taxon>
    </lineage>
</organism>
<feature type="domain" description="Biotin carboxylation" evidence="8">
    <location>
        <begin position="1"/>
        <end position="446"/>
    </location>
</feature>
<evidence type="ECO:0000256" key="4">
    <source>
        <dbReference type="ARBA" id="ARBA00023267"/>
    </source>
</evidence>
<dbReference type="InterPro" id="IPR011761">
    <property type="entry name" value="ATP-grasp"/>
</dbReference>
<accession>A0A0S7WW51</accession>
<dbReference type="PROSITE" id="PS50979">
    <property type="entry name" value="BC"/>
    <property type="match status" value="1"/>
</dbReference>
<dbReference type="NCBIfam" id="NF006367">
    <property type="entry name" value="PRK08591.1"/>
    <property type="match status" value="1"/>
</dbReference>
<dbReference type="InterPro" id="IPR016185">
    <property type="entry name" value="PreATP-grasp_dom_sf"/>
</dbReference>
<comment type="caution">
    <text evidence="9">The sequence shown here is derived from an EMBL/GenBank/DDBJ whole genome shotgun (WGS) entry which is preliminary data.</text>
</comment>
<dbReference type="GO" id="GO:0004736">
    <property type="term" value="F:pyruvate carboxylase activity"/>
    <property type="evidence" value="ECO:0007669"/>
    <property type="project" value="UniProtKB-EC"/>
</dbReference>
<dbReference type="STRING" id="1703770.AMJ39_01375"/>
<keyword evidence="3 5" id="KW-0067">ATP-binding</keyword>
<dbReference type="InterPro" id="IPR011054">
    <property type="entry name" value="Rudment_hybrid_motif"/>
</dbReference>
<dbReference type="Pfam" id="PF02786">
    <property type="entry name" value="CPSase_L_D2"/>
    <property type="match status" value="1"/>
</dbReference>
<evidence type="ECO:0000256" key="6">
    <source>
        <dbReference type="SAM" id="MobiDB-lite"/>
    </source>
</evidence>
<gene>
    <name evidence="9" type="ORF">AMJ39_01375</name>
</gene>
<dbReference type="InterPro" id="IPR005482">
    <property type="entry name" value="Biotin_COase_C"/>
</dbReference>
<dbReference type="SMART" id="SM00878">
    <property type="entry name" value="Biotin_carb_C"/>
    <property type="match status" value="1"/>
</dbReference>
<sequence length="506" mass="55657">MLKKVLVANRGEIAVRIIRACREVGIPTVAVYSDVDHSSLHVQLANEAYSLGPPPPLESYLNIDKIIDIAKMSGADAIHPGYGFLAENYHFTKRCEDEGLIFVGATSEAIRLLGNKLESRETMIRAGIPVIPGMETAVRDTAALVQQASRIGYPVLIKAASGGGGKGMRAVSSQAELERALEGARRESKSAFGDDTVYVEKFIERPRHVEFQILADHSGNTVHLFERECSIQRRHQKIVEETPCTALDDQLRRKMGEVAIEVARVAHYTNAGTVEFLLDQDGDFYFLEVNTRVQVEHPITEMTTGIDIVKLQLALASGDPIPVKQQDIVPRGHSIEARIYAEDAENDFMPSFGTILFLQEPAGPGIRNDTGIYAGCDVTMHYDPILAKLIVWDENREMARSRMLTALRDYTILGIKTTIAFLRDVIAHPEFAAGNTHTDFIPEHFAQWREAGDEPANLDVALLSAAIYRHLNPPRAAGRAAASGPAFPNPWNATGEWEIGQGKGAD</sequence>
<dbReference type="InterPro" id="IPR005479">
    <property type="entry name" value="CPAse_ATP-bd"/>
</dbReference>
<dbReference type="EC" id="6.4.1.1" evidence="9"/>
<dbReference type="PATRIC" id="fig|1703770.3.peg.2079"/>